<organism evidence="2 3">
    <name type="scientific">Evansella tamaricis</name>
    <dbReference type="NCBI Taxonomy" id="2069301"/>
    <lineage>
        <taxon>Bacteria</taxon>
        <taxon>Bacillati</taxon>
        <taxon>Bacillota</taxon>
        <taxon>Bacilli</taxon>
        <taxon>Bacillales</taxon>
        <taxon>Bacillaceae</taxon>
        <taxon>Evansella</taxon>
    </lineage>
</organism>
<dbReference type="Proteomes" id="UP000784880">
    <property type="component" value="Unassembled WGS sequence"/>
</dbReference>
<accession>A0ABS6JC90</accession>
<sequence length="345" mass="39243">MGFLKAFELAKLDQLTQSISKPVGVVWLLTLLLFLLAAIFFLFQMENWWIPAAVAVVLSQLVIILSWQDAKFGTIMNVIILLVVIVGMATWKFTSETAKELENLLAENETSTALITEEMLHDLPSNVRTWLNHVGVVGREDIDTISFRQIGEMKLEPDGKWSASEAEQYVTTGTPGFWWRVSVDMLPVVDVVGRDLFRGGTGDMKIKVASLFPVVNVSNNEKVDQSTMQRFLLELPLFPTAALQPYISWKEVDPFTAEAQMRYEGMEAIASFHFDKNGSGELVRVSAFRYKDHDEKAEPIECIGQIHEYEEINGLRIPVKVDISWVLEGEPFTWYRFEVVDFRLQ</sequence>
<gene>
    <name evidence="2" type="ORF">KS419_05535</name>
</gene>
<evidence type="ECO:0000256" key="1">
    <source>
        <dbReference type="SAM" id="Phobius"/>
    </source>
</evidence>
<dbReference type="EMBL" id="JAHQCS010000062">
    <property type="protein sequence ID" value="MBU9711191.1"/>
    <property type="molecule type" value="Genomic_DNA"/>
</dbReference>
<evidence type="ECO:0000313" key="3">
    <source>
        <dbReference type="Proteomes" id="UP000784880"/>
    </source>
</evidence>
<comment type="caution">
    <text evidence="2">The sequence shown here is derived from an EMBL/GenBank/DDBJ whole genome shotgun (WGS) entry which is preliminary data.</text>
</comment>
<evidence type="ECO:0000313" key="2">
    <source>
        <dbReference type="EMBL" id="MBU9711191.1"/>
    </source>
</evidence>
<protein>
    <submittedName>
        <fullName evidence="2">Uncharacterized protein</fullName>
    </submittedName>
</protein>
<keyword evidence="1" id="KW-0472">Membrane</keyword>
<dbReference type="InterPro" id="IPR054213">
    <property type="entry name" value="DUF6920"/>
</dbReference>
<feature type="transmembrane region" description="Helical" evidence="1">
    <location>
        <begin position="48"/>
        <end position="67"/>
    </location>
</feature>
<proteinExistence type="predicted"/>
<name>A0ABS6JC90_9BACI</name>
<keyword evidence="3" id="KW-1185">Reference proteome</keyword>
<keyword evidence="1" id="KW-0812">Transmembrane</keyword>
<feature type="transmembrane region" description="Helical" evidence="1">
    <location>
        <begin position="21"/>
        <end position="42"/>
    </location>
</feature>
<keyword evidence="1" id="KW-1133">Transmembrane helix</keyword>
<reference evidence="2 3" key="1">
    <citation type="submission" date="2021-06" db="EMBL/GenBank/DDBJ databases">
        <title>Bacillus sp. RD4P76, an endophyte from a halophyte.</title>
        <authorList>
            <person name="Sun J.-Q."/>
        </authorList>
    </citation>
    <scope>NUCLEOTIDE SEQUENCE [LARGE SCALE GENOMIC DNA]</scope>
    <source>
        <strain evidence="2 3">CGMCC 1.15917</strain>
    </source>
</reference>
<feature type="transmembrane region" description="Helical" evidence="1">
    <location>
        <begin position="74"/>
        <end position="93"/>
    </location>
</feature>
<dbReference type="Pfam" id="PF21900">
    <property type="entry name" value="DUF6920"/>
    <property type="match status" value="1"/>
</dbReference>